<reference evidence="1" key="1">
    <citation type="submission" date="2020-02" db="EMBL/GenBank/DDBJ databases">
        <authorList>
            <person name="Meier V. D."/>
        </authorList>
    </citation>
    <scope>NUCLEOTIDE SEQUENCE</scope>
    <source>
        <strain evidence="1">AVDCRST_MAG93</strain>
    </source>
</reference>
<sequence length="67" mass="7461">MRRLVIKNASSTELGVMLEPWCDREDVAAGGQVTIEGDFSDEELVIDFGNESFLSVWTPPGCMLRKI</sequence>
<accession>A0A6J4NLQ4</accession>
<evidence type="ECO:0000313" key="1">
    <source>
        <dbReference type="EMBL" id="CAA9386264.1"/>
    </source>
</evidence>
<gene>
    <name evidence="1" type="ORF">AVDCRST_MAG93-9473</name>
</gene>
<organism evidence="1">
    <name type="scientific">uncultured Chloroflexia bacterium</name>
    <dbReference type="NCBI Taxonomy" id="1672391"/>
    <lineage>
        <taxon>Bacteria</taxon>
        <taxon>Bacillati</taxon>
        <taxon>Chloroflexota</taxon>
        <taxon>Chloroflexia</taxon>
        <taxon>environmental samples</taxon>
    </lineage>
</organism>
<dbReference type="AlphaFoldDB" id="A0A6J4NLQ4"/>
<protein>
    <submittedName>
        <fullName evidence="1">Uncharacterized protein</fullName>
    </submittedName>
</protein>
<dbReference type="EMBL" id="CADCTR010003182">
    <property type="protein sequence ID" value="CAA9386264.1"/>
    <property type="molecule type" value="Genomic_DNA"/>
</dbReference>
<proteinExistence type="predicted"/>
<name>A0A6J4NLQ4_9CHLR</name>